<dbReference type="EMBL" id="RKLP01000002">
    <property type="protein sequence ID" value="RVW10602.1"/>
    <property type="molecule type" value="Genomic_DNA"/>
</dbReference>
<evidence type="ECO:0000256" key="1">
    <source>
        <dbReference type="SAM" id="MobiDB-lite"/>
    </source>
</evidence>
<keyword evidence="3" id="KW-1185">Reference proteome</keyword>
<comment type="caution">
    <text evidence="2">The sequence shown here is derived from an EMBL/GenBank/DDBJ whole genome shotgun (WGS) entry which is preliminary data.</text>
</comment>
<name>A0A3S3BGC2_9NOCA</name>
<protein>
    <submittedName>
        <fullName evidence="2">Uncharacterized protein</fullName>
    </submittedName>
</protein>
<evidence type="ECO:0000313" key="2">
    <source>
        <dbReference type="EMBL" id="RVW10602.1"/>
    </source>
</evidence>
<accession>A0A3S3BGC2</accession>
<proteinExistence type="predicted"/>
<feature type="region of interest" description="Disordered" evidence="1">
    <location>
        <begin position="1"/>
        <end position="49"/>
    </location>
</feature>
<organism evidence="2 3">
    <name type="scientific">Prescottella agglutinans</name>
    <dbReference type="NCBI Taxonomy" id="1644129"/>
    <lineage>
        <taxon>Bacteria</taxon>
        <taxon>Bacillati</taxon>
        <taxon>Actinomycetota</taxon>
        <taxon>Actinomycetes</taxon>
        <taxon>Mycobacteriales</taxon>
        <taxon>Nocardiaceae</taxon>
        <taxon>Prescottella</taxon>
    </lineage>
</organism>
<evidence type="ECO:0000313" key="3">
    <source>
        <dbReference type="Proteomes" id="UP000286208"/>
    </source>
</evidence>
<reference evidence="2 3" key="1">
    <citation type="submission" date="2018-11" db="EMBL/GenBank/DDBJ databases">
        <title>Rhodococcus spongicola sp. nov. and Rhodococcus xishaensis sp. nov. from marine sponges.</title>
        <authorList>
            <person name="Li L."/>
            <person name="Lin H.W."/>
        </authorList>
    </citation>
    <scope>NUCLEOTIDE SEQUENCE [LARGE SCALE GENOMIC DNA]</scope>
    <source>
        <strain evidence="2 3">CCTCC AB2014297</strain>
    </source>
</reference>
<dbReference type="AlphaFoldDB" id="A0A3S3BGC2"/>
<dbReference type="Proteomes" id="UP000286208">
    <property type="component" value="Unassembled WGS sequence"/>
</dbReference>
<gene>
    <name evidence="2" type="ORF">EGT67_05440</name>
</gene>
<sequence>MVKKTLPHRIVPNTEVSPEYTGPDFLTSQLPPSSRPGHTACDVGSGEPARKRRFPGKFTLATSAGLLPAVVDMAVTGTPTEGIVVGGLSALAVGVAAVAI</sequence>